<dbReference type="GO" id="GO:0000294">
    <property type="term" value="P:nuclear-transcribed mRNA catabolic process, RNase MRP-dependent"/>
    <property type="evidence" value="ECO:0007669"/>
    <property type="project" value="EnsemblFungi"/>
</dbReference>
<protein>
    <submittedName>
        <fullName evidence="1">Uncharacterized protein</fullName>
    </submittedName>
</protein>
<dbReference type="InParanoid" id="I2GZV0"/>
<dbReference type="GO" id="GO:0000171">
    <property type="term" value="F:ribonuclease MRP activity"/>
    <property type="evidence" value="ECO:0007669"/>
    <property type="project" value="EnsemblFungi"/>
</dbReference>
<dbReference type="EMBL" id="HE806317">
    <property type="protein sequence ID" value="CCH59652.1"/>
    <property type="molecule type" value="Genomic_DNA"/>
</dbReference>
<dbReference type="OrthoDB" id="20109at2759"/>
<dbReference type="FunCoup" id="I2GZV0">
    <property type="interactions" value="124"/>
</dbReference>
<evidence type="ECO:0000313" key="1">
    <source>
        <dbReference type="EMBL" id="CCH59652.1"/>
    </source>
</evidence>
<dbReference type="STRING" id="1071380.I2GZV0"/>
<dbReference type="InterPro" id="IPR013241">
    <property type="entry name" value="RNase_P_Pop3"/>
</dbReference>
<evidence type="ECO:0000313" key="2">
    <source>
        <dbReference type="Proteomes" id="UP000002866"/>
    </source>
</evidence>
<dbReference type="OMA" id="XHIQSKE"/>
<dbReference type="GO" id="GO:0005829">
    <property type="term" value="C:cytosol"/>
    <property type="evidence" value="ECO:0007669"/>
    <property type="project" value="EnsemblFungi"/>
</dbReference>
<dbReference type="GO" id="GO:0000460">
    <property type="term" value="P:maturation of 5.8S rRNA"/>
    <property type="evidence" value="ECO:0007669"/>
    <property type="project" value="EnsemblFungi"/>
</dbReference>
<accession>I2GZV0</accession>
<dbReference type="PANTHER" id="PTHR28272">
    <property type="entry name" value="RIBONUCLEASES P/MRP PROTEIN SUBUNIT POP3"/>
    <property type="match status" value="1"/>
</dbReference>
<name>I2GZV0_HENB6</name>
<dbReference type="KEGG" id="tbl:TBLA_0B08370"/>
<dbReference type="GO" id="GO:0000172">
    <property type="term" value="C:ribonuclease MRP complex"/>
    <property type="evidence" value="ECO:0007669"/>
    <property type="project" value="EnsemblFungi"/>
</dbReference>
<dbReference type="HOGENOM" id="CLU_047273_0_0_1"/>
<dbReference type="Pfam" id="PF08228">
    <property type="entry name" value="RNase_P_pop3"/>
    <property type="match status" value="1"/>
</dbReference>
<dbReference type="AlphaFoldDB" id="I2GZV0"/>
<gene>
    <name evidence="1" type="primary">TBLA0B08370</name>
    <name evidence="1" type="ORF">TBLA_0B08370</name>
</gene>
<dbReference type="GO" id="GO:0004526">
    <property type="term" value="F:ribonuclease P activity"/>
    <property type="evidence" value="ECO:0007669"/>
    <property type="project" value="EnsemblFungi"/>
</dbReference>
<proteinExistence type="predicted"/>
<reference evidence="1 2" key="1">
    <citation type="journal article" date="2011" name="Proc. Natl. Acad. Sci. U.S.A.">
        <title>Evolutionary erosion of yeast sex chromosomes by mating-type switching accidents.</title>
        <authorList>
            <person name="Gordon J.L."/>
            <person name="Armisen D."/>
            <person name="Proux-Wera E."/>
            <person name="Oheigeartaigh S.S."/>
            <person name="Byrne K.P."/>
            <person name="Wolfe K.H."/>
        </authorList>
    </citation>
    <scope>NUCLEOTIDE SEQUENCE [LARGE SCALE GENOMIC DNA]</scope>
    <source>
        <strain evidence="2">ATCC 34711 / CBS 6284 / DSM 70876 / NBRC 10599 / NRRL Y-10934 / UCD 77-7</strain>
    </source>
</reference>
<dbReference type="GO" id="GO:0001682">
    <property type="term" value="P:tRNA 5'-leader removal"/>
    <property type="evidence" value="ECO:0007669"/>
    <property type="project" value="EnsemblFungi"/>
</dbReference>
<organism evidence="1 2">
    <name type="scientific">Henningerozyma blattae (strain ATCC 34711 / CBS 6284 / DSM 70876 / NBRC 10599 / NRRL Y-10934 / UCD 77-7)</name>
    <name type="common">Yeast</name>
    <name type="synonym">Tetrapisispora blattae</name>
    <dbReference type="NCBI Taxonomy" id="1071380"/>
    <lineage>
        <taxon>Eukaryota</taxon>
        <taxon>Fungi</taxon>
        <taxon>Dikarya</taxon>
        <taxon>Ascomycota</taxon>
        <taxon>Saccharomycotina</taxon>
        <taxon>Saccharomycetes</taxon>
        <taxon>Saccharomycetales</taxon>
        <taxon>Saccharomycetaceae</taxon>
        <taxon>Henningerozyma</taxon>
    </lineage>
</organism>
<dbReference type="Proteomes" id="UP000002866">
    <property type="component" value="Chromosome 2"/>
</dbReference>
<dbReference type="eggNOG" id="ENOG502RZX7">
    <property type="taxonomic scope" value="Eukaryota"/>
</dbReference>
<dbReference type="PANTHER" id="PTHR28272:SF1">
    <property type="entry name" value="RIBONUCLEASES P_MRP PROTEIN SUBUNIT POP3"/>
    <property type="match status" value="1"/>
</dbReference>
<dbReference type="GO" id="GO:0005655">
    <property type="term" value="C:nucleolar ribonuclease P complex"/>
    <property type="evidence" value="ECO:0007669"/>
    <property type="project" value="EnsemblFungi"/>
</dbReference>
<dbReference type="GO" id="GO:0034965">
    <property type="term" value="P:intronic box C/D snoRNA processing"/>
    <property type="evidence" value="ECO:0007669"/>
    <property type="project" value="EnsemblFungi"/>
</dbReference>
<sequence>MSNSLKSLDKKISSKKNVYRPVLDNPYTNESNLFPRVNDQALIWNLLQVNVLNKCKLLANIDQSEWPFKIYSGFNNVIAQITELDSSSKAYLFVCNRDPGISKVLLQQLPLLCFQKNVTVVQLPKGSFSVMSEALGYLKANDYIAQYSDGLLLLFDTPQLNKSFVTKLDTNVEPLSFPWLNPVYKEAKVKLFKSSKS</sequence>
<keyword evidence="2" id="KW-1185">Reference proteome</keyword>
<dbReference type="GeneID" id="14493862"/>
<dbReference type="RefSeq" id="XP_004179171.1">
    <property type="nucleotide sequence ID" value="XM_004179123.1"/>
</dbReference>